<keyword evidence="1" id="KW-1185">Reference proteome</keyword>
<organism evidence="1 2">
    <name type="scientific">Panagrolaimus davidi</name>
    <dbReference type="NCBI Taxonomy" id="227884"/>
    <lineage>
        <taxon>Eukaryota</taxon>
        <taxon>Metazoa</taxon>
        <taxon>Ecdysozoa</taxon>
        <taxon>Nematoda</taxon>
        <taxon>Chromadorea</taxon>
        <taxon>Rhabditida</taxon>
        <taxon>Tylenchina</taxon>
        <taxon>Panagrolaimomorpha</taxon>
        <taxon>Panagrolaimoidea</taxon>
        <taxon>Panagrolaimidae</taxon>
        <taxon>Panagrolaimus</taxon>
    </lineage>
</organism>
<dbReference type="WBParaSite" id="PDA_v2.g24962.t1">
    <property type="protein sequence ID" value="PDA_v2.g24962.t1"/>
    <property type="gene ID" value="PDA_v2.g24962"/>
</dbReference>
<name>A0A914QCR4_9BILA</name>
<protein>
    <submittedName>
        <fullName evidence="2">DUF38 domain-containing protein</fullName>
    </submittedName>
</protein>
<evidence type="ECO:0000313" key="1">
    <source>
        <dbReference type="Proteomes" id="UP000887578"/>
    </source>
</evidence>
<evidence type="ECO:0000313" key="2">
    <source>
        <dbReference type="WBParaSite" id="PDA_v2.g24962.t1"/>
    </source>
</evidence>
<reference evidence="2" key="1">
    <citation type="submission" date="2022-11" db="UniProtKB">
        <authorList>
            <consortium name="WormBaseParasite"/>
        </authorList>
    </citation>
    <scope>IDENTIFICATION</scope>
</reference>
<sequence>MDMILFLKEDFILKKKKTALSVMIPKLYRCDIQKLYIVKQILTFDEYQLLTSDNIIEHLKLEDVYINNPDGTLITADKFFENLQNVKKFDMSLPYGGQMFFADTTKKLVDNVSVLKNLSELELGFLPDIFDNPRKIKLDIAFYTHSNETKQILGNFVKEILEDPPFDIPRIYYSGRDKDDYDCLFHLHFQCYP</sequence>
<accession>A0A914QCR4</accession>
<dbReference type="AlphaFoldDB" id="A0A914QCR4"/>
<dbReference type="Proteomes" id="UP000887578">
    <property type="component" value="Unplaced"/>
</dbReference>
<proteinExistence type="predicted"/>